<dbReference type="PROSITE" id="PS00108">
    <property type="entry name" value="PROTEIN_KINASE_ST"/>
    <property type="match status" value="1"/>
</dbReference>
<keyword evidence="5" id="KW-0597">Phosphoprotein</keyword>
<dbReference type="CDD" id="cd07829">
    <property type="entry name" value="STKc_CDK_like"/>
    <property type="match status" value="1"/>
</dbReference>
<evidence type="ECO:0000313" key="24">
    <source>
        <dbReference type="EMBL" id="CAE0707985.1"/>
    </source>
</evidence>
<evidence type="ECO:0000256" key="13">
    <source>
        <dbReference type="ARBA" id="ARBA00023306"/>
    </source>
</evidence>
<dbReference type="Gene3D" id="1.10.510.10">
    <property type="entry name" value="Transferase(Phosphotransferase) domain 1"/>
    <property type="match status" value="1"/>
</dbReference>
<evidence type="ECO:0000256" key="9">
    <source>
        <dbReference type="ARBA" id="ARBA00022776"/>
    </source>
</evidence>
<sequence length="309" mass="34698">MERYQKIAKIGEGTYGIVYKAKDRVTGEIIALKKIRLEAEDEGIPSTAIREISLLKELQHPNIVRLYDVVHTERKLTLVFEFLDQDLKKYLDVCDSGLGLPILKSFLYQLLTGVAYCHHHRVLHRDLKPPNLLINREGQLKLADFGLARAFGIPVRSYTHEVVTLWYRAPDVLLGSRKYSTPVDIWSVGCIFAEMANGRPLVAGTSEEDQLDRIFRLLGTPKPQRDFPGIVKLPEYSPDRFPPYPPPRGGSSLVPTLDSSGVDLLNHMLQYDPSRRITAQAALQHPFFADMKLGGNNNSGGTPERGIPS</sequence>
<dbReference type="GO" id="GO:0005634">
    <property type="term" value="C:nucleus"/>
    <property type="evidence" value="ECO:0007669"/>
    <property type="project" value="TreeGrafter"/>
</dbReference>
<evidence type="ECO:0000256" key="4">
    <source>
        <dbReference type="ARBA" id="ARBA00022527"/>
    </source>
</evidence>
<dbReference type="InterPro" id="IPR011009">
    <property type="entry name" value="Kinase-like_dom_sf"/>
</dbReference>
<dbReference type="GO" id="GO:0051301">
    <property type="term" value="P:cell division"/>
    <property type="evidence" value="ECO:0007669"/>
    <property type="project" value="UniProtKB-KW"/>
</dbReference>
<evidence type="ECO:0000256" key="8">
    <source>
        <dbReference type="ARBA" id="ARBA00022741"/>
    </source>
</evidence>
<gene>
    <name evidence="24" type="ORF">PAUS00366_LOCUS705</name>
</gene>
<evidence type="ECO:0000256" key="10">
    <source>
        <dbReference type="ARBA" id="ARBA00022777"/>
    </source>
</evidence>
<dbReference type="GO" id="GO:0008353">
    <property type="term" value="F:RNA polymerase II CTD heptapeptide repeat kinase activity"/>
    <property type="evidence" value="ECO:0007669"/>
    <property type="project" value="UniProtKB-EC"/>
</dbReference>
<dbReference type="GO" id="GO:0005524">
    <property type="term" value="F:ATP binding"/>
    <property type="evidence" value="ECO:0007669"/>
    <property type="project" value="UniProtKB-UniRule"/>
</dbReference>
<dbReference type="InterPro" id="IPR000719">
    <property type="entry name" value="Prot_kinase_dom"/>
</dbReference>
<dbReference type="PROSITE" id="PS00107">
    <property type="entry name" value="PROTEIN_KINASE_ATP"/>
    <property type="match status" value="1"/>
</dbReference>
<dbReference type="EMBL" id="HBIX01000924">
    <property type="protein sequence ID" value="CAE0707985.1"/>
    <property type="molecule type" value="Transcribed_RNA"/>
</dbReference>
<dbReference type="FunFam" id="1.10.510.10:FF:000184">
    <property type="entry name" value="cyclin-dependent kinase 5 homolog"/>
    <property type="match status" value="1"/>
</dbReference>
<dbReference type="FunFam" id="3.30.200.20:FF:000027">
    <property type="entry name" value="Putative Cyclin-dependent kinase 1"/>
    <property type="match status" value="1"/>
</dbReference>
<evidence type="ECO:0000256" key="21">
    <source>
        <dbReference type="PROSITE-ProRule" id="PRU10141"/>
    </source>
</evidence>
<dbReference type="Gene3D" id="3.30.200.20">
    <property type="entry name" value="Phosphorylase Kinase, domain 1"/>
    <property type="match status" value="1"/>
</dbReference>
<dbReference type="GO" id="GO:0004693">
    <property type="term" value="F:cyclin-dependent protein serine/threonine kinase activity"/>
    <property type="evidence" value="ECO:0007669"/>
    <property type="project" value="UniProtKB-EC"/>
</dbReference>
<evidence type="ECO:0000256" key="18">
    <source>
        <dbReference type="ARBA" id="ARBA00047811"/>
    </source>
</evidence>
<keyword evidence="12" id="KW-0460">Magnesium</keyword>
<evidence type="ECO:0000259" key="23">
    <source>
        <dbReference type="PROSITE" id="PS50011"/>
    </source>
</evidence>
<reference evidence="24" key="1">
    <citation type="submission" date="2021-01" db="EMBL/GenBank/DDBJ databases">
        <authorList>
            <person name="Corre E."/>
            <person name="Pelletier E."/>
            <person name="Niang G."/>
            <person name="Scheremetjew M."/>
            <person name="Finn R."/>
            <person name="Kale V."/>
            <person name="Holt S."/>
            <person name="Cochrane G."/>
            <person name="Meng A."/>
            <person name="Brown T."/>
            <person name="Cohen L."/>
        </authorList>
    </citation>
    <scope>NUCLEOTIDE SEQUENCE</scope>
    <source>
        <strain evidence="24">10249 10 AB</strain>
    </source>
</reference>
<evidence type="ECO:0000256" key="20">
    <source>
        <dbReference type="ARBA" id="ARBA00049280"/>
    </source>
</evidence>
<protein>
    <recommendedName>
        <fullName evidence="15">Cyclin-dependent kinase 2 homolog</fullName>
        <ecNumber evidence="3">2.7.11.22</ecNumber>
        <ecNumber evidence="2">2.7.11.23</ecNumber>
    </recommendedName>
    <alternativeName>
        <fullName evidence="16">Cell division control protein 2 homolog</fullName>
    </alternativeName>
    <alternativeName>
        <fullName evidence="17">cdc2-related kinase 2</fullName>
    </alternativeName>
</protein>
<dbReference type="InterPro" id="IPR008271">
    <property type="entry name" value="Ser/Thr_kinase_AS"/>
</dbReference>
<dbReference type="EC" id="2.7.11.23" evidence="2"/>
<keyword evidence="4 22" id="KW-0723">Serine/threonine-protein kinase</keyword>
<feature type="binding site" evidence="21">
    <location>
        <position position="33"/>
    </location>
    <ligand>
        <name>ATP</name>
        <dbReference type="ChEBI" id="CHEBI:30616"/>
    </ligand>
</feature>
<dbReference type="PROSITE" id="PS50011">
    <property type="entry name" value="PROTEIN_KINASE_DOM"/>
    <property type="match status" value="1"/>
</dbReference>
<organism evidence="24">
    <name type="scientific">Pseudo-nitzschia australis</name>
    <dbReference type="NCBI Taxonomy" id="44445"/>
    <lineage>
        <taxon>Eukaryota</taxon>
        <taxon>Sar</taxon>
        <taxon>Stramenopiles</taxon>
        <taxon>Ochrophyta</taxon>
        <taxon>Bacillariophyta</taxon>
        <taxon>Bacillariophyceae</taxon>
        <taxon>Bacillariophycidae</taxon>
        <taxon>Bacillariales</taxon>
        <taxon>Bacillariaceae</taxon>
        <taxon>Pseudo-nitzschia</taxon>
    </lineage>
</organism>
<evidence type="ECO:0000256" key="2">
    <source>
        <dbReference type="ARBA" id="ARBA00012409"/>
    </source>
</evidence>
<keyword evidence="10" id="KW-0418">Kinase</keyword>
<dbReference type="EC" id="2.7.11.22" evidence="3"/>
<evidence type="ECO:0000256" key="7">
    <source>
        <dbReference type="ARBA" id="ARBA00022679"/>
    </source>
</evidence>
<comment type="similarity">
    <text evidence="1">Belongs to the protein kinase superfamily. CMGC Ser/Thr protein kinase family. CDC2/CDKX subfamily.</text>
</comment>
<comment type="catalytic activity">
    <reaction evidence="19">
        <text>L-seryl-[protein] + ATP = O-phospho-L-seryl-[protein] + ADP + H(+)</text>
        <dbReference type="Rhea" id="RHEA:17989"/>
        <dbReference type="Rhea" id="RHEA-COMP:9863"/>
        <dbReference type="Rhea" id="RHEA-COMP:11604"/>
        <dbReference type="ChEBI" id="CHEBI:15378"/>
        <dbReference type="ChEBI" id="CHEBI:29999"/>
        <dbReference type="ChEBI" id="CHEBI:30616"/>
        <dbReference type="ChEBI" id="CHEBI:83421"/>
        <dbReference type="ChEBI" id="CHEBI:456216"/>
        <dbReference type="EC" id="2.7.11.22"/>
    </reaction>
</comment>
<accession>A0A7S4EEB0</accession>
<keyword evidence="9" id="KW-0498">Mitosis</keyword>
<dbReference type="InterPro" id="IPR017441">
    <property type="entry name" value="Protein_kinase_ATP_BS"/>
</dbReference>
<evidence type="ECO:0000256" key="22">
    <source>
        <dbReference type="RuleBase" id="RU000304"/>
    </source>
</evidence>
<evidence type="ECO:0000256" key="3">
    <source>
        <dbReference type="ARBA" id="ARBA00012425"/>
    </source>
</evidence>
<evidence type="ECO:0000256" key="15">
    <source>
        <dbReference type="ARBA" id="ARBA00039612"/>
    </source>
</evidence>
<name>A0A7S4EEB0_9STRA</name>
<evidence type="ECO:0000256" key="12">
    <source>
        <dbReference type="ARBA" id="ARBA00022842"/>
    </source>
</evidence>
<comment type="catalytic activity">
    <reaction evidence="20">
        <text>[DNA-directed RNA polymerase] + ATP = phospho-[DNA-directed RNA polymerase] + ADP + H(+)</text>
        <dbReference type="Rhea" id="RHEA:10216"/>
        <dbReference type="Rhea" id="RHEA-COMP:11321"/>
        <dbReference type="Rhea" id="RHEA-COMP:11322"/>
        <dbReference type="ChEBI" id="CHEBI:15378"/>
        <dbReference type="ChEBI" id="CHEBI:30616"/>
        <dbReference type="ChEBI" id="CHEBI:43176"/>
        <dbReference type="ChEBI" id="CHEBI:68546"/>
        <dbReference type="ChEBI" id="CHEBI:456216"/>
        <dbReference type="EC" id="2.7.11.23"/>
    </reaction>
</comment>
<keyword evidence="13" id="KW-0131">Cell cycle</keyword>
<dbReference type="PANTHER" id="PTHR24056:SF46">
    <property type="entry name" value="CYCLIN-DEPENDENT KINASE 5"/>
    <property type="match status" value="1"/>
</dbReference>
<comment type="catalytic activity">
    <reaction evidence="18">
        <text>L-threonyl-[protein] + ATP = O-phospho-L-threonyl-[protein] + ADP + H(+)</text>
        <dbReference type="Rhea" id="RHEA:46608"/>
        <dbReference type="Rhea" id="RHEA-COMP:11060"/>
        <dbReference type="Rhea" id="RHEA-COMP:11605"/>
        <dbReference type="ChEBI" id="CHEBI:15378"/>
        <dbReference type="ChEBI" id="CHEBI:30013"/>
        <dbReference type="ChEBI" id="CHEBI:30616"/>
        <dbReference type="ChEBI" id="CHEBI:61977"/>
        <dbReference type="ChEBI" id="CHEBI:456216"/>
        <dbReference type="EC" id="2.7.11.22"/>
    </reaction>
</comment>
<comment type="subunit">
    <text evidence="14">May form a complex composed of at least the catalytic subunit CRK2 and a cyclin.</text>
</comment>
<dbReference type="InterPro" id="IPR050108">
    <property type="entry name" value="CDK"/>
</dbReference>
<dbReference type="AlphaFoldDB" id="A0A7S4EEB0"/>
<evidence type="ECO:0000256" key="11">
    <source>
        <dbReference type="ARBA" id="ARBA00022840"/>
    </source>
</evidence>
<evidence type="ECO:0000256" key="6">
    <source>
        <dbReference type="ARBA" id="ARBA00022618"/>
    </source>
</evidence>
<dbReference type="Pfam" id="PF00069">
    <property type="entry name" value="Pkinase"/>
    <property type="match status" value="1"/>
</dbReference>
<dbReference type="GO" id="GO:0005737">
    <property type="term" value="C:cytoplasm"/>
    <property type="evidence" value="ECO:0007669"/>
    <property type="project" value="TreeGrafter"/>
</dbReference>
<evidence type="ECO:0000256" key="5">
    <source>
        <dbReference type="ARBA" id="ARBA00022553"/>
    </source>
</evidence>
<dbReference type="SUPFAM" id="SSF56112">
    <property type="entry name" value="Protein kinase-like (PK-like)"/>
    <property type="match status" value="1"/>
</dbReference>
<keyword evidence="6" id="KW-0132">Cell division</keyword>
<feature type="domain" description="Protein kinase" evidence="23">
    <location>
        <begin position="4"/>
        <end position="288"/>
    </location>
</feature>
<dbReference type="SMART" id="SM00220">
    <property type="entry name" value="S_TKc"/>
    <property type="match status" value="1"/>
</dbReference>
<evidence type="ECO:0000256" key="17">
    <source>
        <dbReference type="ARBA" id="ARBA00042858"/>
    </source>
</evidence>
<evidence type="ECO:0000256" key="14">
    <source>
        <dbReference type="ARBA" id="ARBA00038543"/>
    </source>
</evidence>
<keyword evidence="11 21" id="KW-0067">ATP-binding</keyword>
<evidence type="ECO:0000256" key="16">
    <source>
        <dbReference type="ARBA" id="ARBA00041902"/>
    </source>
</evidence>
<keyword evidence="8 21" id="KW-0547">Nucleotide-binding</keyword>
<proteinExistence type="inferred from homology"/>
<dbReference type="PANTHER" id="PTHR24056">
    <property type="entry name" value="CELL DIVISION PROTEIN KINASE"/>
    <property type="match status" value="1"/>
</dbReference>
<keyword evidence="7" id="KW-0808">Transferase</keyword>
<evidence type="ECO:0000256" key="19">
    <source>
        <dbReference type="ARBA" id="ARBA00048367"/>
    </source>
</evidence>
<evidence type="ECO:0000256" key="1">
    <source>
        <dbReference type="ARBA" id="ARBA00006485"/>
    </source>
</evidence>